<reference evidence="2" key="1">
    <citation type="submission" date="2017-09" db="EMBL/GenBank/DDBJ databases">
        <title>Contemporary evolution of a Lepidopteran species, Heliothis virescens, in response to modern agricultural practices.</title>
        <authorList>
            <person name="Fritz M.L."/>
            <person name="Deyonke A.M."/>
            <person name="Papanicolaou A."/>
            <person name="Micinski S."/>
            <person name="Westbrook J."/>
            <person name="Gould F."/>
        </authorList>
    </citation>
    <scope>NUCLEOTIDE SEQUENCE [LARGE SCALE GENOMIC DNA]</scope>
    <source>
        <strain evidence="2">HvINT-</strain>
        <tissue evidence="2">Whole body</tissue>
    </source>
</reference>
<feature type="compositionally biased region" description="Basic and acidic residues" evidence="1">
    <location>
        <begin position="80"/>
        <end position="95"/>
    </location>
</feature>
<organism evidence="2">
    <name type="scientific">Heliothis virescens</name>
    <name type="common">Tobacco budworm moth</name>
    <dbReference type="NCBI Taxonomy" id="7102"/>
    <lineage>
        <taxon>Eukaryota</taxon>
        <taxon>Metazoa</taxon>
        <taxon>Ecdysozoa</taxon>
        <taxon>Arthropoda</taxon>
        <taxon>Hexapoda</taxon>
        <taxon>Insecta</taxon>
        <taxon>Pterygota</taxon>
        <taxon>Neoptera</taxon>
        <taxon>Endopterygota</taxon>
        <taxon>Lepidoptera</taxon>
        <taxon>Glossata</taxon>
        <taxon>Ditrysia</taxon>
        <taxon>Noctuoidea</taxon>
        <taxon>Noctuidae</taxon>
        <taxon>Heliothinae</taxon>
        <taxon>Heliothis</taxon>
    </lineage>
</organism>
<sequence length="243" mass="26369">MSGRRGPRHLATLLRGGTPPHHATLRARANRRRGASRNTARASQSRDAVRRATLRVSQPQRANLCLANGRPPRRRRRASTRSEYRGYKTAGRSDARPLASRATPHFYIRDVYVTGPTFPAICTNSHDPLHRDLPSICRLVASSRTIGGHVEQVPQLANHPVGLRNRIEPAGKDDACKPLREPGEDGDTSTEGLAKEKFLPYGNGSGPASQLQQHGDSLGTPVTIGSRPTLGGGSRVTTCWSDA</sequence>
<protein>
    <submittedName>
        <fullName evidence="2">Uncharacterized protein</fullName>
    </submittedName>
</protein>
<dbReference type="AlphaFoldDB" id="A0A2A4J973"/>
<comment type="caution">
    <text evidence="2">The sequence shown here is derived from an EMBL/GenBank/DDBJ whole genome shotgun (WGS) entry which is preliminary data.</text>
</comment>
<feature type="compositionally biased region" description="Basic residues" evidence="1">
    <location>
        <begin position="23"/>
        <end position="35"/>
    </location>
</feature>
<name>A0A2A4J973_HELVI</name>
<gene>
    <name evidence="2" type="ORF">B5V51_5700</name>
</gene>
<evidence type="ECO:0000256" key="1">
    <source>
        <dbReference type="SAM" id="MobiDB-lite"/>
    </source>
</evidence>
<proteinExistence type="predicted"/>
<accession>A0A2A4J973</accession>
<feature type="region of interest" description="Disordered" evidence="1">
    <location>
        <begin position="1"/>
        <end position="52"/>
    </location>
</feature>
<evidence type="ECO:0000313" key="2">
    <source>
        <dbReference type="EMBL" id="PCG68010.1"/>
    </source>
</evidence>
<feature type="region of interest" description="Disordered" evidence="1">
    <location>
        <begin position="65"/>
        <end position="96"/>
    </location>
</feature>
<feature type="region of interest" description="Disordered" evidence="1">
    <location>
        <begin position="166"/>
        <end position="243"/>
    </location>
</feature>
<feature type="compositionally biased region" description="Basic and acidic residues" evidence="1">
    <location>
        <begin position="166"/>
        <end position="183"/>
    </location>
</feature>
<feature type="compositionally biased region" description="Polar residues" evidence="1">
    <location>
        <begin position="206"/>
        <end position="215"/>
    </location>
</feature>
<dbReference type="EMBL" id="NWSH01002545">
    <property type="protein sequence ID" value="PCG68010.1"/>
    <property type="molecule type" value="Genomic_DNA"/>
</dbReference>